<evidence type="ECO:0000256" key="6">
    <source>
        <dbReference type="ARBA" id="ARBA00023136"/>
    </source>
</evidence>
<accession>A0A0A7CLC4</accession>
<evidence type="ECO:0000256" key="10">
    <source>
        <dbReference type="ARBA" id="ARBA00047899"/>
    </source>
</evidence>
<dbReference type="AlphaFoldDB" id="A0A0A7CLC4"/>
<evidence type="ECO:0000256" key="5">
    <source>
        <dbReference type="ARBA" id="ARBA00022989"/>
    </source>
</evidence>
<evidence type="ECO:0000256" key="3">
    <source>
        <dbReference type="ARBA" id="ARBA00022692"/>
    </source>
</evidence>
<dbReference type="PROSITE" id="PS50012">
    <property type="entry name" value="RCC1_3"/>
    <property type="match status" value="1"/>
</dbReference>
<keyword evidence="9" id="KW-0325">Glycoprotein</keyword>
<sequence length="317" mass="34290">MFKGHIRVILAALAVIVYGEDVEDVIEHVDIDDTTVSAGIEHSCAIHSVSAADFGGKVICWGSNSMGQAEAPDAEFIQVSSGRFHSCGVKLDETIECWGDPNHAMTPEGLFVQVSCGDFHTCGVLKDSSLSCWGANYDNQLEFPTGKFVQVSCGKFNNLMGHSCALSIDGSVHCWGADRYGQSTAPKDVKFLQVSAAPGDFSCGITVNNEIRCWGDNHRKQREPPNGTFSLVSTSRLSACGINVIFISKSIQELIIKEKFVHCWGMKEGVTAVPNHVKFDELTLGWDHGCGIASDTGKVVCWGSDSDGRLDIPIKLR</sequence>
<feature type="repeat" description="RCC1" evidence="12">
    <location>
        <begin position="56"/>
        <end position="127"/>
    </location>
</feature>
<comment type="subcellular location">
    <subcellularLocation>
        <location evidence="1">Membrane</location>
        <topology evidence="1">Single-pass type I membrane protein</topology>
    </subcellularLocation>
</comment>
<reference evidence="14" key="1">
    <citation type="journal article" date="2014" name="Genome Biol. Evol.">
        <title>The secreted proteins of Achlya hypogyna and Thraustotheca clavata identify the ancestral oomycete secretome and reveal gene acquisitions by horizontal gene transfer.</title>
        <authorList>
            <person name="Misner I."/>
            <person name="Blouin N."/>
            <person name="Leonard G."/>
            <person name="Richards T.A."/>
            <person name="Lane C.E."/>
        </authorList>
    </citation>
    <scope>NUCLEOTIDE SEQUENCE</scope>
    <source>
        <strain evidence="14">ATCC 34112</strain>
    </source>
</reference>
<feature type="signal peptide" evidence="13">
    <location>
        <begin position="1"/>
        <end position="19"/>
    </location>
</feature>
<keyword evidence="8" id="KW-0675">Receptor</keyword>
<keyword evidence="3" id="KW-0812">Transmembrane</keyword>
<keyword evidence="7" id="KW-1015">Disulfide bond</keyword>
<organism evidence="14">
    <name type="scientific">Thraustotheca clavata</name>
    <dbReference type="NCBI Taxonomy" id="74557"/>
    <lineage>
        <taxon>Eukaryota</taxon>
        <taxon>Sar</taxon>
        <taxon>Stramenopiles</taxon>
        <taxon>Oomycota</taxon>
        <taxon>Saprolegniomycetes</taxon>
        <taxon>Saprolegniales</taxon>
        <taxon>Achlyaceae</taxon>
        <taxon>Thraustotheca</taxon>
    </lineage>
</organism>
<evidence type="ECO:0000256" key="12">
    <source>
        <dbReference type="PROSITE-ProRule" id="PRU00235"/>
    </source>
</evidence>
<evidence type="ECO:0000256" key="1">
    <source>
        <dbReference type="ARBA" id="ARBA00004479"/>
    </source>
</evidence>
<evidence type="ECO:0000256" key="8">
    <source>
        <dbReference type="ARBA" id="ARBA00023170"/>
    </source>
</evidence>
<dbReference type="EMBL" id="KM038011">
    <property type="protein sequence ID" value="AIG55472.1"/>
    <property type="molecule type" value="Genomic_DNA"/>
</dbReference>
<comment type="catalytic activity">
    <reaction evidence="10">
        <text>L-threonyl-[protein] + ATP = O-phospho-L-threonyl-[protein] + ADP + H(+)</text>
        <dbReference type="Rhea" id="RHEA:46608"/>
        <dbReference type="Rhea" id="RHEA-COMP:11060"/>
        <dbReference type="Rhea" id="RHEA-COMP:11605"/>
        <dbReference type="ChEBI" id="CHEBI:15378"/>
        <dbReference type="ChEBI" id="CHEBI:30013"/>
        <dbReference type="ChEBI" id="CHEBI:30616"/>
        <dbReference type="ChEBI" id="CHEBI:61977"/>
        <dbReference type="ChEBI" id="CHEBI:456216"/>
        <dbReference type="EC" id="2.7.11.1"/>
    </reaction>
</comment>
<evidence type="ECO:0000256" key="4">
    <source>
        <dbReference type="ARBA" id="ARBA00022729"/>
    </source>
</evidence>
<evidence type="ECO:0000256" key="7">
    <source>
        <dbReference type="ARBA" id="ARBA00023157"/>
    </source>
</evidence>
<dbReference type="EC" id="2.7.11.1" evidence="2"/>
<dbReference type="InterPro" id="IPR009091">
    <property type="entry name" value="RCC1/BLIP-II"/>
</dbReference>
<keyword evidence="4 13" id="KW-0732">Signal</keyword>
<evidence type="ECO:0000256" key="2">
    <source>
        <dbReference type="ARBA" id="ARBA00012513"/>
    </source>
</evidence>
<dbReference type="Gene3D" id="2.130.10.30">
    <property type="entry name" value="Regulator of chromosome condensation 1/beta-lactamase-inhibitor protein II"/>
    <property type="match status" value="2"/>
</dbReference>
<dbReference type="PANTHER" id="PTHR47460">
    <property type="entry name" value="SERINE/THREONINE-PROTEIN KINASE-LIKE PROTEIN ACR4"/>
    <property type="match status" value="1"/>
</dbReference>
<name>A0A0A7CLC4_9STRA</name>
<dbReference type="SUPFAM" id="SSF50985">
    <property type="entry name" value="RCC1/BLIP-II"/>
    <property type="match status" value="1"/>
</dbReference>
<keyword evidence="6" id="KW-0472">Membrane</keyword>
<evidence type="ECO:0000313" key="14">
    <source>
        <dbReference type="EMBL" id="AIG55472.1"/>
    </source>
</evidence>
<evidence type="ECO:0000256" key="9">
    <source>
        <dbReference type="ARBA" id="ARBA00023180"/>
    </source>
</evidence>
<dbReference type="GO" id="GO:0016020">
    <property type="term" value="C:membrane"/>
    <property type="evidence" value="ECO:0007669"/>
    <property type="project" value="UniProtKB-SubCell"/>
</dbReference>
<proteinExistence type="predicted"/>
<dbReference type="Pfam" id="PF13540">
    <property type="entry name" value="RCC1_2"/>
    <property type="match status" value="4"/>
</dbReference>
<protein>
    <recommendedName>
        <fullName evidence="2">non-specific serine/threonine protein kinase</fullName>
        <ecNumber evidence="2">2.7.11.1</ecNumber>
    </recommendedName>
</protein>
<evidence type="ECO:0000256" key="13">
    <source>
        <dbReference type="SAM" id="SignalP"/>
    </source>
</evidence>
<feature type="chain" id="PRO_5002027224" description="non-specific serine/threonine protein kinase" evidence="13">
    <location>
        <begin position="20"/>
        <end position="317"/>
    </location>
</feature>
<comment type="catalytic activity">
    <reaction evidence="11">
        <text>L-seryl-[protein] + ATP = O-phospho-L-seryl-[protein] + ADP + H(+)</text>
        <dbReference type="Rhea" id="RHEA:17989"/>
        <dbReference type="Rhea" id="RHEA-COMP:9863"/>
        <dbReference type="Rhea" id="RHEA-COMP:11604"/>
        <dbReference type="ChEBI" id="CHEBI:15378"/>
        <dbReference type="ChEBI" id="CHEBI:29999"/>
        <dbReference type="ChEBI" id="CHEBI:30616"/>
        <dbReference type="ChEBI" id="CHEBI:83421"/>
        <dbReference type="ChEBI" id="CHEBI:456216"/>
        <dbReference type="EC" id="2.7.11.1"/>
    </reaction>
</comment>
<keyword evidence="5" id="KW-1133">Transmembrane helix</keyword>
<dbReference type="GO" id="GO:0004674">
    <property type="term" value="F:protein serine/threonine kinase activity"/>
    <property type="evidence" value="ECO:0007669"/>
    <property type="project" value="UniProtKB-KW"/>
</dbReference>
<dbReference type="PANTHER" id="PTHR47460:SF1">
    <property type="entry name" value="SERINE_THREONINE-PROTEIN KINASE-LIKE PROTEIN ACR4"/>
    <property type="match status" value="1"/>
</dbReference>
<evidence type="ECO:0000256" key="11">
    <source>
        <dbReference type="ARBA" id="ARBA00048679"/>
    </source>
</evidence>
<dbReference type="InterPro" id="IPR000408">
    <property type="entry name" value="Reg_chr_condens"/>
</dbReference>